<evidence type="ECO:0000256" key="1">
    <source>
        <dbReference type="SAM" id="Phobius"/>
    </source>
</evidence>
<name>A0ABR3FP97_9AGAR</name>
<sequence>SHTPNDGLATDSYESDIQFNTDAEEVEHAPENSFKFIQYIIIISSLIYICVSQHRSSYFSSQRNHPFEL</sequence>
<keyword evidence="1" id="KW-1133">Transmembrane helix</keyword>
<keyword evidence="1" id="KW-0812">Transmembrane</keyword>
<reference evidence="2 3" key="1">
    <citation type="submission" date="2024-02" db="EMBL/GenBank/DDBJ databases">
        <title>A draft genome for the cacao thread blight pathogen Marasmius crinis-equi.</title>
        <authorList>
            <person name="Cohen S.P."/>
            <person name="Baruah I.K."/>
            <person name="Amoako-Attah I."/>
            <person name="Bukari Y."/>
            <person name="Meinhardt L.W."/>
            <person name="Bailey B.A."/>
        </authorList>
    </citation>
    <scope>NUCLEOTIDE SEQUENCE [LARGE SCALE GENOMIC DNA]</scope>
    <source>
        <strain evidence="2 3">GH-76</strain>
    </source>
</reference>
<feature type="non-terminal residue" evidence="2">
    <location>
        <position position="1"/>
    </location>
</feature>
<protein>
    <submittedName>
        <fullName evidence="2">Uncharacterized protein</fullName>
    </submittedName>
</protein>
<proteinExistence type="predicted"/>
<feature type="transmembrane region" description="Helical" evidence="1">
    <location>
        <begin position="36"/>
        <end position="54"/>
    </location>
</feature>
<accession>A0ABR3FP97</accession>
<feature type="non-terminal residue" evidence="2">
    <location>
        <position position="69"/>
    </location>
</feature>
<dbReference type="Proteomes" id="UP001465976">
    <property type="component" value="Unassembled WGS sequence"/>
</dbReference>
<evidence type="ECO:0000313" key="3">
    <source>
        <dbReference type="Proteomes" id="UP001465976"/>
    </source>
</evidence>
<evidence type="ECO:0000313" key="2">
    <source>
        <dbReference type="EMBL" id="KAL0577227.1"/>
    </source>
</evidence>
<keyword evidence="1" id="KW-0472">Membrane</keyword>
<keyword evidence="3" id="KW-1185">Reference proteome</keyword>
<dbReference type="EMBL" id="JBAHYK010000171">
    <property type="protein sequence ID" value="KAL0577227.1"/>
    <property type="molecule type" value="Genomic_DNA"/>
</dbReference>
<gene>
    <name evidence="2" type="ORF">V5O48_004770</name>
</gene>
<organism evidence="2 3">
    <name type="scientific">Marasmius crinis-equi</name>
    <dbReference type="NCBI Taxonomy" id="585013"/>
    <lineage>
        <taxon>Eukaryota</taxon>
        <taxon>Fungi</taxon>
        <taxon>Dikarya</taxon>
        <taxon>Basidiomycota</taxon>
        <taxon>Agaricomycotina</taxon>
        <taxon>Agaricomycetes</taxon>
        <taxon>Agaricomycetidae</taxon>
        <taxon>Agaricales</taxon>
        <taxon>Marasmiineae</taxon>
        <taxon>Marasmiaceae</taxon>
        <taxon>Marasmius</taxon>
    </lineage>
</organism>
<comment type="caution">
    <text evidence="2">The sequence shown here is derived from an EMBL/GenBank/DDBJ whole genome shotgun (WGS) entry which is preliminary data.</text>
</comment>